<dbReference type="EMBL" id="GBXM01088856">
    <property type="protein sequence ID" value="JAH19721.1"/>
    <property type="molecule type" value="Transcribed_RNA"/>
</dbReference>
<proteinExistence type="predicted"/>
<reference evidence="1" key="1">
    <citation type="submission" date="2014-11" db="EMBL/GenBank/DDBJ databases">
        <authorList>
            <person name="Amaro Gonzalez C."/>
        </authorList>
    </citation>
    <scope>NUCLEOTIDE SEQUENCE</scope>
</reference>
<dbReference type="AlphaFoldDB" id="A0A0E9QRY6"/>
<protein>
    <submittedName>
        <fullName evidence="1">Uncharacterized protein</fullName>
    </submittedName>
</protein>
<sequence length="35" mass="4121">MWCFPSDGYNVFNCPLYVFCLSDGQQPHSVQYNFL</sequence>
<evidence type="ECO:0000313" key="1">
    <source>
        <dbReference type="EMBL" id="JAH19721.1"/>
    </source>
</evidence>
<reference evidence="1" key="2">
    <citation type="journal article" date="2015" name="Fish Shellfish Immunol.">
        <title>Early steps in the European eel (Anguilla anguilla)-Vibrio vulnificus interaction in the gills: Role of the RtxA13 toxin.</title>
        <authorList>
            <person name="Callol A."/>
            <person name="Pajuelo D."/>
            <person name="Ebbesson L."/>
            <person name="Teles M."/>
            <person name="MacKenzie S."/>
            <person name="Amaro C."/>
        </authorList>
    </citation>
    <scope>NUCLEOTIDE SEQUENCE</scope>
</reference>
<organism evidence="1">
    <name type="scientific">Anguilla anguilla</name>
    <name type="common">European freshwater eel</name>
    <name type="synonym">Muraena anguilla</name>
    <dbReference type="NCBI Taxonomy" id="7936"/>
    <lineage>
        <taxon>Eukaryota</taxon>
        <taxon>Metazoa</taxon>
        <taxon>Chordata</taxon>
        <taxon>Craniata</taxon>
        <taxon>Vertebrata</taxon>
        <taxon>Euteleostomi</taxon>
        <taxon>Actinopterygii</taxon>
        <taxon>Neopterygii</taxon>
        <taxon>Teleostei</taxon>
        <taxon>Anguilliformes</taxon>
        <taxon>Anguillidae</taxon>
        <taxon>Anguilla</taxon>
    </lineage>
</organism>
<name>A0A0E9QRY6_ANGAN</name>
<accession>A0A0E9QRY6</accession>